<name>A0A0K2V6H3_LEPSM</name>
<dbReference type="AlphaFoldDB" id="A0A0K2V6H3"/>
<dbReference type="EMBL" id="HACA01028792">
    <property type="protein sequence ID" value="CDW46153.1"/>
    <property type="molecule type" value="Transcribed_RNA"/>
</dbReference>
<reference evidence="1" key="1">
    <citation type="submission" date="2014-05" db="EMBL/GenBank/DDBJ databases">
        <authorList>
            <person name="Chronopoulou M."/>
        </authorList>
    </citation>
    <scope>NUCLEOTIDE SEQUENCE</scope>
    <source>
        <tissue evidence="1">Whole organism</tissue>
    </source>
</reference>
<proteinExistence type="predicted"/>
<organism evidence="1">
    <name type="scientific">Lepeophtheirus salmonis</name>
    <name type="common">Salmon louse</name>
    <name type="synonym">Caligus salmonis</name>
    <dbReference type="NCBI Taxonomy" id="72036"/>
    <lineage>
        <taxon>Eukaryota</taxon>
        <taxon>Metazoa</taxon>
        <taxon>Ecdysozoa</taxon>
        <taxon>Arthropoda</taxon>
        <taxon>Crustacea</taxon>
        <taxon>Multicrustacea</taxon>
        <taxon>Hexanauplia</taxon>
        <taxon>Copepoda</taxon>
        <taxon>Siphonostomatoida</taxon>
        <taxon>Caligidae</taxon>
        <taxon>Lepeophtheirus</taxon>
    </lineage>
</organism>
<sequence>REKQCKFRFFFLTCVIRNAIPYYLHNFHNEHFIRTNTTSLLEQRLFL</sequence>
<protein>
    <submittedName>
        <fullName evidence="1">Uncharacterized protein</fullName>
    </submittedName>
</protein>
<evidence type="ECO:0000313" key="1">
    <source>
        <dbReference type="EMBL" id="CDW46153.1"/>
    </source>
</evidence>
<accession>A0A0K2V6H3</accession>
<feature type="non-terminal residue" evidence="1">
    <location>
        <position position="1"/>
    </location>
</feature>